<name>A0A759YLM7_SALER</name>
<proteinExistence type="predicted"/>
<sequence length="130" mass="14748">MDLSKIHFRGFEVNSSSLQIHSDKKGGAYRIKFDDFSVTHDNDGDGNWLHVDIKQVVEGTTSDNGKVVPAFKVTVSLTLFFVCDFAENKSEEFYRSNFWFFENFALIATKISVDSILKNTALEAINLPWS</sequence>
<dbReference type="AlphaFoldDB" id="A0A759YLM7"/>
<comment type="caution">
    <text evidence="1">The sequence shown here is derived from an EMBL/GenBank/DDBJ whole genome shotgun (WGS) entry which is preliminary data.</text>
</comment>
<protein>
    <submittedName>
        <fullName evidence="1">Uncharacterized protein</fullName>
    </submittedName>
</protein>
<reference evidence="1" key="1">
    <citation type="journal article" date="2018" name="Genome Biol.">
        <title>SKESA: strategic k-mer extension for scrupulous assemblies.</title>
        <authorList>
            <person name="Souvorov A."/>
            <person name="Agarwala R."/>
            <person name="Lipman D.J."/>
        </authorList>
    </citation>
    <scope>NUCLEOTIDE SEQUENCE</scope>
    <source>
        <strain evidence="1">MA.CK_94/00001630</strain>
    </source>
</reference>
<evidence type="ECO:0000313" key="1">
    <source>
        <dbReference type="EMBL" id="HAG2284140.1"/>
    </source>
</evidence>
<reference evidence="1" key="2">
    <citation type="submission" date="2020-02" db="EMBL/GenBank/DDBJ databases">
        <authorList>
            <consortium name="NCBI Pathogen Detection Project"/>
        </authorList>
    </citation>
    <scope>NUCLEOTIDE SEQUENCE</scope>
    <source>
        <strain evidence="1">MA.CK_94/00001630</strain>
    </source>
</reference>
<dbReference type="EMBL" id="DAAXRP010000019">
    <property type="protein sequence ID" value="HAG2284140.1"/>
    <property type="molecule type" value="Genomic_DNA"/>
</dbReference>
<organism evidence="1">
    <name type="scientific">Salmonella enterica</name>
    <name type="common">Salmonella choleraesuis</name>
    <dbReference type="NCBI Taxonomy" id="28901"/>
    <lineage>
        <taxon>Bacteria</taxon>
        <taxon>Pseudomonadati</taxon>
        <taxon>Pseudomonadota</taxon>
        <taxon>Gammaproteobacteria</taxon>
        <taxon>Enterobacterales</taxon>
        <taxon>Enterobacteriaceae</taxon>
        <taxon>Salmonella</taxon>
    </lineage>
</organism>
<accession>A0A759YLM7</accession>
<gene>
    <name evidence="1" type="ORF">G8W61_004508</name>
</gene>